<dbReference type="EMBL" id="DAEPXK010000125">
    <property type="protein sequence ID" value="HBH1544638.1"/>
    <property type="molecule type" value="Genomic_DNA"/>
</dbReference>
<organism evidence="1 2">
    <name type="scientific">Clostridioides difficile</name>
    <name type="common">Peptoclostridium difficile</name>
    <dbReference type="NCBI Taxonomy" id="1496"/>
    <lineage>
        <taxon>Bacteria</taxon>
        <taxon>Bacillati</taxon>
        <taxon>Bacillota</taxon>
        <taxon>Clostridia</taxon>
        <taxon>Peptostreptococcales</taxon>
        <taxon>Peptostreptococcaceae</taxon>
        <taxon>Clostridioides</taxon>
    </lineage>
</organism>
<proteinExistence type="predicted"/>
<dbReference type="AlphaFoldDB" id="A0AAN6A834"/>
<name>A0AAN6A834_CLODI</name>
<accession>A0AAN6A834</accession>
<sequence length="102" mass="12283">MNFNYLIFAKIGDKVIKSNKLGQMEFNFLQNFVDFFSDDNLGKEEIKIRNNEFKKIEKDFFDDCKEILKCIGTLEEVRNLYDFFSKIRKTHLKENEISFSFE</sequence>
<comment type="caution">
    <text evidence="1">The sequence shown here is derived from an EMBL/GenBank/DDBJ whole genome shotgun (WGS) entry which is preliminary data.</text>
</comment>
<protein>
    <submittedName>
        <fullName evidence="1">Uncharacterized protein</fullName>
    </submittedName>
</protein>
<dbReference type="RefSeq" id="WP_095903781.1">
    <property type="nucleotide sequence ID" value="NZ_CP037850.1"/>
</dbReference>
<reference evidence="1" key="2">
    <citation type="submission" date="2021-06" db="EMBL/GenBank/DDBJ databases">
        <authorList>
            <consortium name="NCBI Pathogen Detection Project"/>
        </authorList>
    </citation>
    <scope>NUCLEOTIDE SEQUENCE</scope>
    <source>
        <strain evidence="1">HN1000</strain>
    </source>
</reference>
<dbReference type="Proteomes" id="UP000878956">
    <property type="component" value="Unassembled WGS sequence"/>
</dbReference>
<reference evidence="1" key="1">
    <citation type="journal article" date="2018" name="Genome Biol.">
        <title>SKESA: strategic k-mer extension for scrupulous assemblies.</title>
        <authorList>
            <person name="Souvorov A."/>
            <person name="Agarwala R."/>
            <person name="Lipman D.J."/>
        </authorList>
    </citation>
    <scope>NUCLEOTIDE SEQUENCE</scope>
    <source>
        <strain evidence="1">HN1000</strain>
    </source>
</reference>
<gene>
    <name evidence="1" type="ORF">KRM00_004232</name>
</gene>
<evidence type="ECO:0000313" key="1">
    <source>
        <dbReference type="EMBL" id="HBH1544638.1"/>
    </source>
</evidence>
<evidence type="ECO:0000313" key="2">
    <source>
        <dbReference type="Proteomes" id="UP000878956"/>
    </source>
</evidence>